<feature type="domain" description="Acyl-ACP thioesterase N-terminal hotdog" evidence="1">
    <location>
        <begin position="4"/>
        <end position="122"/>
    </location>
</feature>
<dbReference type="GO" id="GO:0006633">
    <property type="term" value="P:fatty acid biosynthetic process"/>
    <property type="evidence" value="ECO:0007669"/>
    <property type="project" value="InterPro"/>
</dbReference>
<feature type="domain" description="Acyl-ACP thioesterase-like C-terminal" evidence="2">
    <location>
        <begin position="160"/>
        <end position="218"/>
    </location>
</feature>
<protein>
    <submittedName>
        <fullName evidence="3">Acyl-ACP thioesterase</fullName>
    </submittedName>
</protein>
<dbReference type="InterPro" id="IPR002864">
    <property type="entry name" value="Acyl-ACP_thioesterase_NHD"/>
</dbReference>
<dbReference type="STRING" id="474960.SAMN05216180_2144"/>
<dbReference type="InterPro" id="IPR049427">
    <property type="entry name" value="Acyl-ACP_TE_C"/>
</dbReference>
<dbReference type="SUPFAM" id="SSF54637">
    <property type="entry name" value="Thioesterase/thiol ester dehydrase-isomerase"/>
    <property type="match status" value="2"/>
</dbReference>
<evidence type="ECO:0000259" key="1">
    <source>
        <dbReference type="Pfam" id="PF01643"/>
    </source>
</evidence>
<dbReference type="Gene3D" id="3.10.129.10">
    <property type="entry name" value="Hotdog Thioesterase"/>
    <property type="match status" value="2"/>
</dbReference>
<dbReference type="Pfam" id="PF01643">
    <property type="entry name" value="Acyl-ACP_TE"/>
    <property type="match status" value="1"/>
</dbReference>
<evidence type="ECO:0000313" key="4">
    <source>
        <dbReference type="Proteomes" id="UP000199158"/>
    </source>
</evidence>
<sequence length="244" mass="28338">MQPYEFQKTIKIPYPECDIRNQIKLSNIMRHIQELSGEHLEELGLNHKKLWDEGFVYLLTKVGLQVKRRPNALETLKVVTKPRAPKGVQSMRDVYFYDAAGDEIIYAQTAWVLTDPIQHKIRRPSELPYTIPLEPFQSDYQLVKARIKRPQDAHPVGTRTVRYSDIDCNMHMNNAVYSDIVCDYLPLELHKNNNLTQYLISFVGEVRLDDELAIYRANVDKNTYYIGADRPAGDSCFECLIKFA</sequence>
<organism evidence="3 4">
    <name type="scientific">Hydrogenoanaerobacterium saccharovorans</name>
    <dbReference type="NCBI Taxonomy" id="474960"/>
    <lineage>
        <taxon>Bacteria</taxon>
        <taxon>Bacillati</taxon>
        <taxon>Bacillota</taxon>
        <taxon>Clostridia</taxon>
        <taxon>Eubacteriales</taxon>
        <taxon>Oscillospiraceae</taxon>
        <taxon>Hydrogenoanaerobacterium</taxon>
    </lineage>
</organism>
<dbReference type="OrthoDB" id="9801517at2"/>
<dbReference type="GO" id="GO:0016790">
    <property type="term" value="F:thiolester hydrolase activity"/>
    <property type="evidence" value="ECO:0007669"/>
    <property type="project" value="InterPro"/>
</dbReference>
<dbReference type="RefSeq" id="WP_092754838.1">
    <property type="nucleotide sequence ID" value="NZ_FOCG01000002.1"/>
</dbReference>
<dbReference type="EMBL" id="FOCG01000002">
    <property type="protein sequence ID" value="SEM94686.1"/>
    <property type="molecule type" value="Genomic_DNA"/>
</dbReference>
<dbReference type="Pfam" id="PF20791">
    <property type="entry name" value="Acyl-ACP_TE_C"/>
    <property type="match status" value="1"/>
</dbReference>
<dbReference type="InterPro" id="IPR029069">
    <property type="entry name" value="HotDog_dom_sf"/>
</dbReference>
<gene>
    <name evidence="3" type="ORF">SAMN05216180_2144</name>
</gene>
<evidence type="ECO:0000259" key="2">
    <source>
        <dbReference type="Pfam" id="PF20791"/>
    </source>
</evidence>
<dbReference type="Proteomes" id="UP000199158">
    <property type="component" value="Unassembled WGS sequence"/>
</dbReference>
<name>A0A1H8CI69_9FIRM</name>
<evidence type="ECO:0000313" key="3">
    <source>
        <dbReference type="EMBL" id="SEM94686.1"/>
    </source>
</evidence>
<keyword evidence="4" id="KW-1185">Reference proteome</keyword>
<accession>A0A1H8CI69</accession>
<reference evidence="3 4" key="1">
    <citation type="submission" date="2016-10" db="EMBL/GenBank/DDBJ databases">
        <authorList>
            <person name="de Groot N.N."/>
        </authorList>
    </citation>
    <scope>NUCLEOTIDE SEQUENCE [LARGE SCALE GENOMIC DNA]</scope>
    <source>
        <strain evidence="3 4">CGMCC 1.5070</strain>
    </source>
</reference>
<dbReference type="AlphaFoldDB" id="A0A1H8CI69"/>
<proteinExistence type="predicted"/>